<evidence type="ECO:0000313" key="1">
    <source>
        <dbReference type="EMBL" id="KAF6198549.1"/>
    </source>
</evidence>
<keyword evidence="2" id="KW-1185">Reference proteome</keyword>
<reference evidence="1" key="1">
    <citation type="journal article" date="2021" name="Mol. Ecol. Resour.">
        <title>Apolygus lucorum genome provides insights into omnivorousness and mesophyll feeding.</title>
        <authorList>
            <person name="Liu Y."/>
            <person name="Liu H."/>
            <person name="Wang H."/>
            <person name="Huang T."/>
            <person name="Liu B."/>
            <person name="Yang B."/>
            <person name="Yin L."/>
            <person name="Li B."/>
            <person name="Zhang Y."/>
            <person name="Zhang S."/>
            <person name="Jiang F."/>
            <person name="Zhang X."/>
            <person name="Ren Y."/>
            <person name="Wang B."/>
            <person name="Wang S."/>
            <person name="Lu Y."/>
            <person name="Wu K."/>
            <person name="Fan W."/>
            <person name="Wang G."/>
        </authorList>
    </citation>
    <scope>NUCLEOTIDE SEQUENCE</scope>
    <source>
        <strain evidence="1">12Hb</strain>
    </source>
</reference>
<organism evidence="1 2">
    <name type="scientific">Apolygus lucorum</name>
    <name type="common">Small green plant bug</name>
    <name type="synonym">Lygocoris lucorum</name>
    <dbReference type="NCBI Taxonomy" id="248454"/>
    <lineage>
        <taxon>Eukaryota</taxon>
        <taxon>Metazoa</taxon>
        <taxon>Ecdysozoa</taxon>
        <taxon>Arthropoda</taxon>
        <taxon>Hexapoda</taxon>
        <taxon>Insecta</taxon>
        <taxon>Pterygota</taxon>
        <taxon>Neoptera</taxon>
        <taxon>Paraneoptera</taxon>
        <taxon>Hemiptera</taxon>
        <taxon>Heteroptera</taxon>
        <taxon>Panheteroptera</taxon>
        <taxon>Cimicomorpha</taxon>
        <taxon>Miridae</taxon>
        <taxon>Mirini</taxon>
        <taxon>Apolygus</taxon>
    </lineage>
</organism>
<name>A0A6A4IU24_APOLU</name>
<evidence type="ECO:0000313" key="2">
    <source>
        <dbReference type="Proteomes" id="UP000466442"/>
    </source>
</evidence>
<protein>
    <submittedName>
        <fullName evidence="1">Uncharacterized protein</fullName>
    </submittedName>
</protein>
<sequence length="167" mass="18635">MNRLFPIFSSSSSSSESDEDFQQLLEVVVPRRRIVRERVDHFNIWDDTDFFARFRLTKEGISVILDLIENSLLFRTERNDVTSPALQLLTTMRYYAAGSFLATAGDFSGVSKATASRCIWRVTEALAACSQTIEAAKASVTRQMQRLAVALDTPLKSPAVARKLPAA</sequence>
<proteinExistence type="predicted"/>
<dbReference type="OrthoDB" id="6626414at2759"/>
<comment type="caution">
    <text evidence="1">The sequence shown here is derived from an EMBL/GenBank/DDBJ whole genome shotgun (WGS) entry which is preliminary data.</text>
</comment>
<accession>A0A6A4IU24</accession>
<dbReference type="EMBL" id="WIXP02000016">
    <property type="protein sequence ID" value="KAF6198549.1"/>
    <property type="molecule type" value="Genomic_DNA"/>
</dbReference>
<dbReference type="Proteomes" id="UP000466442">
    <property type="component" value="Linkage Group LG16"/>
</dbReference>
<dbReference type="AlphaFoldDB" id="A0A6A4IU24"/>
<gene>
    <name evidence="1" type="ORF">GE061_008297</name>
</gene>